<gene>
    <name evidence="2" type="ORF">Ddye_012045</name>
</gene>
<dbReference type="InterPro" id="IPR036236">
    <property type="entry name" value="Znf_C2H2_sf"/>
</dbReference>
<dbReference type="AlphaFoldDB" id="A0AAD9X3J6"/>
<feature type="compositionally biased region" description="Low complexity" evidence="1">
    <location>
        <begin position="52"/>
        <end position="65"/>
    </location>
</feature>
<proteinExistence type="predicted"/>
<dbReference type="SMART" id="SM00614">
    <property type="entry name" value="ZnF_BED"/>
    <property type="match status" value="1"/>
</dbReference>
<evidence type="ECO:0008006" key="4">
    <source>
        <dbReference type="Google" id="ProtNLM"/>
    </source>
</evidence>
<comment type="caution">
    <text evidence="2">The sequence shown here is derived from an EMBL/GenBank/DDBJ whole genome shotgun (WGS) entry which is preliminary data.</text>
</comment>
<protein>
    <recommendedName>
        <fullName evidence="4">Transposase</fullName>
    </recommendedName>
</protein>
<dbReference type="SUPFAM" id="SSF140996">
    <property type="entry name" value="Hermes dimerisation domain"/>
    <property type="match status" value="1"/>
</dbReference>
<name>A0AAD9X3J6_9ROSI</name>
<dbReference type="EMBL" id="JANJYI010000004">
    <property type="protein sequence ID" value="KAK2652189.1"/>
    <property type="molecule type" value="Genomic_DNA"/>
</dbReference>
<dbReference type="SUPFAM" id="SSF57667">
    <property type="entry name" value="beta-beta-alpha zinc fingers"/>
    <property type="match status" value="1"/>
</dbReference>
<dbReference type="SUPFAM" id="SSF53098">
    <property type="entry name" value="Ribonuclease H-like"/>
    <property type="match status" value="1"/>
</dbReference>
<evidence type="ECO:0000313" key="3">
    <source>
        <dbReference type="Proteomes" id="UP001280121"/>
    </source>
</evidence>
<dbReference type="Proteomes" id="UP001280121">
    <property type="component" value="Unassembled WGS sequence"/>
</dbReference>
<sequence length="512" mass="58968">MGGLYQFNSEANRSIFNQRAASKSLIPDHRLISDPISDRRFSSSFHRYAIGMSGTPSTGTSSTQGQDHQRPLLSQSTSDGINNIDVEFNALECDSNVIENGKRKLTSNVWLHFDREKRDDVWTAICKNCKKRLSAKSRSGTTHLHGYLERCPRRVFHDVKQMLKATKTKEGDVKLSTFQFDQDIARRELANMVILHEYPLSIVDHSGFQRFLTSVQPMFKIPTTNTLKSDIMKMYEYERVKILDLLKRNKGRIAITTDMWTCNNQSLHVQCPHTSVVLADAMMDCILDWHLEKKVSALTVDNCSTNNAMIPIILDKLSRDSTLLNGEMFHMRCSAHVLNLVVKEGLDVINDSIDRIQGSVSYWTGLPKREEKFLETVRELEIVSTKKLALDCKKRWNSTFVMIRSALIYKTVFPHLRQRDSQFKCVPTENDWVFAKEISDRLEVFFVATEQFSGTKYPTANNYLPILCDIRYAISQWGTSRYKTLTFHRTTITLKKTLDFILVDKDDFRGKE</sequence>
<dbReference type="PANTHER" id="PTHR46481:SF11">
    <property type="entry name" value="ZINC FINGER BED DOMAIN-CONTAINING PROTEIN RICESLEEPER 2-LIKE"/>
    <property type="match status" value="1"/>
</dbReference>
<accession>A0AAD9X3J6</accession>
<organism evidence="2 3">
    <name type="scientific">Dipteronia dyeriana</name>
    <dbReference type="NCBI Taxonomy" id="168575"/>
    <lineage>
        <taxon>Eukaryota</taxon>
        <taxon>Viridiplantae</taxon>
        <taxon>Streptophyta</taxon>
        <taxon>Embryophyta</taxon>
        <taxon>Tracheophyta</taxon>
        <taxon>Spermatophyta</taxon>
        <taxon>Magnoliopsida</taxon>
        <taxon>eudicotyledons</taxon>
        <taxon>Gunneridae</taxon>
        <taxon>Pentapetalae</taxon>
        <taxon>rosids</taxon>
        <taxon>malvids</taxon>
        <taxon>Sapindales</taxon>
        <taxon>Sapindaceae</taxon>
        <taxon>Hippocastanoideae</taxon>
        <taxon>Acereae</taxon>
        <taxon>Dipteronia</taxon>
    </lineage>
</organism>
<feature type="region of interest" description="Disordered" evidence="1">
    <location>
        <begin position="52"/>
        <end position="76"/>
    </location>
</feature>
<keyword evidence="3" id="KW-1185">Reference proteome</keyword>
<dbReference type="InterPro" id="IPR012337">
    <property type="entry name" value="RNaseH-like_sf"/>
</dbReference>
<evidence type="ECO:0000256" key="1">
    <source>
        <dbReference type="SAM" id="MobiDB-lite"/>
    </source>
</evidence>
<dbReference type="PANTHER" id="PTHR46481">
    <property type="entry name" value="ZINC FINGER BED DOMAIN-CONTAINING PROTEIN 4"/>
    <property type="match status" value="1"/>
</dbReference>
<reference evidence="2" key="1">
    <citation type="journal article" date="2023" name="Plant J.">
        <title>Genome sequences and population genomics provide insights into the demographic history, inbreeding, and mutation load of two 'living fossil' tree species of Dipteronia.</title>
        <authorList>
            <person name="Feng Y."/>
            <person name="Comes H.P."/>
            <person name="Chen J."/>
            <person name="Zhu S."/>
            <person name="Lu R."/>
            <person name="Zhang X."/>
            <person name="Li P."/>
            <person name="Qiu J."/>
            <person name="Olsen K.M."/>
            <person name="Qiu Y."/>
        </authorList>
    </citation>
    <scope>NUCLEOTIDE SEQUENCE</scope>
    <source>
        <strain evidence="2">KIB01</strain>
    </source>
</reference>
<dbReference type="InterPro" id="IPR052035">
    <property type="entry name" value="ZnF_BED_domain_contain"/>
</dbReference>
<evidence type="ECO:0000313" key="2">
    <source>
        <dbReference type="EMBL" id="KAK2652189.1"/>
    </source>
</evidence>